<dbReference type="PANTHER" id="PTHR43022">
    <property type="entry name" value="PROTEIN SMF"/>
    <property type="match status" value="1"/>
</dbReference>
<dbReference type="InterPro" id="IPR057666">
    <property type="entry name" value="DrpA_SLOG"/>
</dbReference>
<protein>
    <submittedName>
        <fullName evidence="3">DNA-protecting protein DprA</fullName>
    </submittedName>
</protein>
<dbReference type="PANTHER" id="PTHR43022:SF1">
    <property type="entry name" value="PROTEIN SMF"/>
    <property type="match status" value="1"/>
</dbReference>
<dbReference type="InterPro" id="IPR003488">
    <property type="entry name" value="DprA"/>
</dbReference>
<dbReference type="GO" id="GO:0009294">
    <property type="term" value="P:DNA-mediated transformation"/>
    <property type="evidence" value="ECO:0007669"/>
    <property type="project" value="InterPro"/>
</dbReference>
<evidence type="ECO:0000313" key="4">
    <source>
        <dbReference type="Proteomes" id="UP000306378"/>
    </source>
</evidence>
<dbReference type="NCBIfam" id="TIGR00732">
    <property type="entry name" value="dprA"/>
    <property type="match status" value="1"/>
</dbReference>
<gene>
    <name evidence="3" type="primary">dprA</name>
    <name evidence="3" type="ORF">FEK34_15880</name>
</gene>
<dbReference type="Proteomes" id="UP000306378">
    <property type="component" value="Unassembled WGS sequence"/>
</dbReference>
<dbReference type="Gene3D" id="3.40.50.450">
    <property type="match status" value="1"/>
</dbReference>
<dbReference type="RefSeq" id="WP_081505400.1">
    <property type="nucleotide sequence ID" value="NZ_JBFPDI010000011.1"/>
</dbReference>
<comment type="caution">
    <text evidence="3">The sequence shown here is derived from an EMBL/GenBank/DDBJ whole genome shotgun (WGS) entry which is preliminary data.</text>
</comment>
<evidence type="ECO:0000313" key="3">
    <source>
        <dbReference type="EMBL" id="TLF77766.1"/>
    </source>
</evidence>
<comment type="similarity">
    <text evidence="1">Belongs to the DprA/Smf family.</text>
</comment>
<dbReference type="AlphaFoldDB" id="A0A5R8NQ03"/>
<name>A0A5R8NQ03_9NOCA</name>
<sequence>MNQPAHRSTGRHHPSGPHVWAMLARAAVTTDHPIAAMVSDLGADDAAAQLTDDPSRYGLPAELAALAAEDLEQAATVGARLVTPADEEWPGRQLDALDAPHAGMRAPLALWVRGPRRMNAFADRTVAVTGSRACSEYGRHIAQDFAGYFADCGWTVISGGSFGIDTDGHRSVLNRGGATITVLPTGIDRLYPTGNQHLLSRIAEHGLLISEYPPCTPPLKSRFYERNRLVTALARGVVLAEAAVRSASTDTVEWAHRLARPVFAVPGSIFSATSVGCHTLIRDGRARLVTEPAQVIDHLTGHD</sequence>
<accession>A0A5R8NQ03</accession>
<evidence type="ECO:0000259" key="2">
    <source>
        <dbReference type="Pfam" id="PF02481"/>
    </source>
</evidence>
<feature type="domain" description="Smf/DprA SLOG" evidence="2">
    <location>
        <begin position="81"/>
        <end position="299"/>
    </location>
</feature>
<dbReference type="Pfam" id="PF02481">
    <property type="entry name" value="DNA_processg_A"/>
    <property type="match status" value="1"/>
</dbReference>
<evidence type="ECO:0000256" key="1">
    <source>
        <dbReference type="ARBA" id="ARBA00006525"/>
    </source>
</evidence>
<dbReference type="SUPFAM" id="SSF102405">
    <property type="entry name" value="MCP/YpsA-like"/>
    <property type="match status" value="1"/>
</dbReference>
<reference evidence="3 4" key="1">
    <citation type="submission" date="2019-05" db="EMBL/GenBank/DDBJ databases">
        <title>Genomes sequences of two Nocardia cyriacigeorgica environmental isolates, type strains Nocardia asteroides ATCC 19247 and Nocardia cyriacigeorgica DSM 44484.</title>
        <authorList>
            <person name="Vautrin F."/>
            <person name="Bergeron E."/>
            <person name="Dubost A."/>
            <person name="Abrouk D."/>
            <person name="Rodriguez Nava V."/>
            <person name="Pujic P."/>
        </authorList>
    </citation>
    <scope>NUCLEOTIDE SEQUENCE [LARGE SCALE GENOMIC DNA]</scope>
    <source>
        <strain evidence="3 4">EML 446</strain>
    </source>
</reference>
<proteinExistence type="inferred from homology"/>
<dbReference type="EMBL" id="VBUT01000005">
    <property type="protein sequence ID" value="TLF77766.1"/>
    <property type="molecule type" value="Genomic_DNA"/>
</dbReference>
<organism evidence="3 4">
    <name type="scientific">Nocardia cyriacigeorgica</name>
    <dbReference type="NCBI Taxonomy" id="135487"/>
    <lineage>
        <taxon>Bacteria</taxon>
        <taxon>Bacillati</taxon>
        <taxon>Actinomycetota</taxon>
        <taxon>Actinomycetes</taxon>
        <taxon>Mycobacteriales</taxon>
        <taxon>Nocardiaceae</taxon>
        <taxon>Nocardia</taxon>
    </lineage>
</organism>